<feature type="transmembrane region" description="Helical" evidence="9">
    <location>
        <begin position="90"/>
        <end position="120"/>
    </location>
</feature>
<evidence type="ECO:0000256" key="1">
    <source>
        <dbReference type="ARBA" id="ARBA00004651"/>
    </source>
</evidence>
<dbReference type="PANTHER" id="PTHR30531">
    <property type="entry name" value="FLAGELLAR BIOSYNTHETIC PROTEIN FLHB"/>
    <property type="match status" value="1"/>
</dbReference>
<keyword evidence="3" id="KW-1003">Cell membrane</keyword>
<keyword evidence="4 9" id="KW-0812">Transmembrane</keyword>
<dbReference type="PANTHER" id="PTHR30531:SF14">
    <property type="entry name" value="SURFACE PRESENTATION OF ANTIGENS PROTEIN SPAS"/>
    <property type="match status" value="1"/>
</dbReference>
<evidence type="ECO:0000256" key="4">
    <source>
        <dbReference type="ARBA" id="ARBA00022692"/>
    </source>
</evidence>
<dbReference type="InterPro" id="IPR029025">
    <property type="entry name" value="T3SS_substrate_exporter_C"/>
</dbReference>
<evidence type="ECO:0000313" key="11">
    <source>
        <dbReference type="Proteomes" id="UP001440612"/>
    </source>
</evidence>
<feature type="region of interest" description="Disordered" evidence="8">
    <location>
        <begin position="1"/>
        <end position="27"/>
    </location>
</feature>
<evidence type="ECO:0000256" key="9">
    <source>
        <dbReference type="SAM" id="Phobius"/>
    </source>
</evidence>
<dbReference type="Gene3D" id="3.40.1690.10">
    <property type="entry name" value="secretion proteins EscU"/>
    <property type="match status" value="1"/>
</dbReference>
<comment type="similarity">
    <text evidence="2">Belongs to the type III secretion exporter family.</text>
</comment>
<dbReference type="PRINTS" id="PR00950">
    <property type="entry name" value="TYPE3IMSPROT"/>
</dbReference>
<dbReference type="InterPro" id="IPR006135">
    <property type="entry name" value="T3SS_substrate_exporter"/>
</dbReference>
<feature type="compositionally biased region" description="Basic and acidic residues" evidence="8">
    <location>
        <begin position="8"/>
        <end position="23"/>
    </location>
</feature>
<evidence type="ECO:0000256" key="2">
    <source>
        <dbReference type="ARBA" id="ARBA00010690"/>
    </source>
</evidence>
<keyword evidence="7 9" id="KW-0472">Membrane</keyword>
<organism evidence="10 11">
    <name type="scientific">Yoonia phaeophyticola</name>
    <dbReference type="NCBI Taxonomy" id="3137369"/>
    <lineage>
        <taxon>Bacteria</taxon>
        <taxon>Pseudomonadati</taxon>
        <taxon>Pseudomonadota</taxon>
        <taxon>Alphaproteobacteria</taxon>
        <taxon>Rhodobacterales</taxon>
        <taxon>Paracoccaceae</taxon>
        <taxon>Yoonia</taxon>
    </lineage>
</organism>
<protein>
    <submittedName>
        <fullName evidence="10">Type III secretion system export apparatus subunit SctU</fullName>
    </submittedName>
</protein>
<proteinExistence type="inferred from homology"/>
<feature type="transmembrane region" description="Helical" evidence="9">
    <location>
        <begin position="33"/>
        <end position="54"/>
    </location>
</feature>
<dbReference type="EMBL" id="CP150951">
    <property type="protein sequence ID" value="WZC49182.1"/>
    <property type="molecule type" value="Genomic_DNA"/>
</dbReference>
<dbReference type="NCBIfam" id="TIGR01404">
    <property type="entry name" value="FlhB_rel_III"/>
    <property type="match status" value="1"/>
</dbReference>
<evidence type="ECO:0000313" key="10">
    <source>
        <dbReference type="EMBL" id="WZC49182.1"/>
    </source>
</evidence>
<dbReference type="Pfam" id="PF01312">
    <property type="entry name" value="Bac_export_2"/>
    <property type="match status" value="1"/>
</dbReference>
<sequence length="387" mass="42987">MSNNSTGEKTEQPTPKKERDARKKGQVARSQEVVTTASLMTAIAYLWFMWGAIFDRLVAAIDQITALYTVDFQTAAFLGMAIVFNEGVAIIAPLLVVVIVAGIFANYLQFGTIFAGNNVAMKLENISPMKGFKRIFSMKQLFEVFKSILKIVLLSVLLFIVVRDALGPYLNTVACGMVCIIDVTAQVMAQTLLWSALAFVIVAVLDFMFQRKQHTKSLMMTKEEVKREFKESEGDPIIKGQRKQLAQELAMSDGGERAKKSTAVVINPTHFAVAIQYDPDVNPLPIVVAKGRNLYAHFLRGQAESAGVPIFRNVPLTRSLFADTDVDQYVPDELFDVVAEILIWVSHNKSSLYQGPLDHGVIDMEMGDHRVEAAKKDQPKQAFRFGS</sequence>
<name>A0ABZ2V3W9_9RHOB</name>
<dbReference type="InterPro" id="IPR006307">
    <property type="entry name" value="BsaZ-like"/>
</dbReference>
<evidence type="ECO:0000256" key="8">
    <source>
        <dbReference type="SAM" id="MobiDB-lite"/>
    </source>
</evidence>
<dbReference type="RefSeq" id="WP_341367293.1">
    <property type="nucleotide sequence ID" value="NZ_CP150951.2"/>
</dbReference>
<evidence type="ECO:0000256" key="6">
    <source>
        <dbReference type="ARBA" id="ARBA00023026"/>
    </source>
</evidence>
<gene>
    <name evidence="10" type="primary">sctU</name>
    <name evidence="10" type="ORF">AABB29_00540</name>
</gene>
<accession>A0ABZ2V3W9</accession>
<feature type="transmembrane region" description="Helical" evidence="9">
    <location>
        <begin position="141"/>
        <end position="162"/>
    </location>
</feature>
<comment type="subcellular location">
    <subcellularLocation>
        <location evidence="1">Cell membrane</location>
        <topology evidence="1">Multi-pass membrane protein</topology>
    </subcellularLocation>
</comment>
<evidence type="ECO:0000256" key="7">
    <source>
        <dbReference type="ARBA" id="ARBA00023136"/>
    </source>
</evidence>
<dbReference type="Proteomes" id="UP001440612">
    <property type="component" value="Chromosome"/>
</dbReference>
<evidence type="ECO:0000256" key="3">
    <source>
        <dbReference type="ARBA" id="ARBA00022475"/>
    </source>
</evidence>
<keyword evidence="6" id="KW-0843">Virulence</keyword>
<dbReference type="SUPFAM" id="SSF160544">
    <property type="entry name" value="EscU C-terminal domain-like"/>
    <property type="match status" value="1"/>
</dbReference>
<keyword evidence="5 9" id="KW-1133">Transmembrane helix</keyword>
<reference evidence="11" key="1">
    <citation type="submission" date="2024-04" db="EMBL/GenBank/DDBJ databases">
        <title>Phylogenomic analyses of a clade within the roseobacter group suggest taxonomic reassignments of species of the genera Aestuariivita, Citreicella, Loktanella, Nautella, Pelagibaca, Ruegeria, Thalassobius, Thiobacimonas and Tropicibacter, and the proposal o.</title>
        <authorList>
            <person name="Jeon C.O."/>
        </authorList>
    </citation>
    <scope>NUCLEOTIDE SEQUENCE [LARGE SCALE GENOMIC DNA]</scope>
    <source>
        <strain evidence="11">BS5-3</strain>
    </source>
</reference>
<evidence type="ECO:0000256" key="5">
    <source>
        <dbReference type="ARBA" id="ARBA00022989"/>
    </source>
</evidence>
<feature type="transmembrane region" description="Helical" evidence="9">
    <location>
        <begin position="192"/>
        <end position="209"/>
    </location>
</feature>
<keyword evidence="11" id="KW-1185">Reference proteome</keyword>